<name>A0ABU1QV69_9BACT</name>
<organism evidence="2 3">
    <name type="scientific">Dyadobacter fermentans</name>
    <dbReference type="NCBI Taxonomy" id="94254"/>
    <lineage>
        <taxon>Bacteria</taxon>
        <taxon>Pseudomonadati</taxon>
        <taxon>Bacteroidota</taxon>
        <taxon>Cytophagia</taxon>
        <taxon>Cytophagales</taxon>
        <taxon>Spirosomataceae</taxon>
        <taxon>Dyadobacter</taxon>
    </lineage>
</organism>
<evidence type="ECO:0008006" key="4">
    <source>
        <dbReference type="Google" id="ProtNLM"/>
    </source>
</evidence>
<dbReference type="Proteomes" id="UP001264980">
    <property type="component" value="Unassembled WGS sequence"/>
</dbReference>
<gene>
    <name evidence="2" type="ORF">J2W84_001601</name>
</gene>
<reference evidence="2 3" key="1">
    <citation type="submission" date="2023-07" db="EMBL/GenBank/DDBJ databases">
        <title>Sorghum-associated microbial communities from plants grown in Nebraska, USA.</title>
        <authorList>
            <person name="Schachtman D."/>
        </authorList>
    </citation>
    <scope>NUCLEOTIDE SEQUENCE [LARGE SCALE GENOMIC DNA]</scope>
    <source>
        <strain evidence="2 3">BE57</strain>
    </source>
</reference>
<feature type="compositionally biased region" description="Polar residues" evidence="1">
    <location>
        <begin position="10"/>
        <end position="27"/>
    </location>
</feature>
<sequence length="117" mass="13658">MAGELRNSESRATFVSTKMQNDDQTVDPTDRPSMGLQFRLFLTLNANADIIYDMSSTQFYGYYALPVAKRRVVERSISWTNYFRRIVKDYEHTVTSSVNWLYLANIQIMIQRIPESC</sequence>
<evidence type="ECO:0000313" key="2">
    <source>
        <dbReference type="EMBL" id="MDR6804564.1"/>
    </source>
</evidence>
<evidence type="ECO:0000256" key="1">
    <source>
        <dbReference type="SAM" id="MobiDB-lite"/>
    </source>
</evidence>
<feature type="region of interest" description="Disordered" evidence="1">
    <location>
        <begin position="1"/>
        <end position="31"/>
    </location>
</feature>
<proteinExistence type="predicted"/>
<comment type="caution">
    <text evidence="2">The sequence shown here is derived from an EMBL/GenBank/DDBJ whole genome shotgun (WGS) entry which is preliminary data.</text>
</comment>
<dbReference type="RefSeq" id="WP_309981842.1">
    <property type="nucleotide sequence ID" value="NZ_JAVDTI010000001.1"/>
</dbReference>
<evidence type="ECO:0000313" key="3">
    <source>
        <dbReference type="Proteomes" id="UP001264980"/>
    </source>
</evidence>
<accession>A0ABU1QV69</accession>
<keyword evidence="3" id="KW-1185">Reference proteome</keyword>
<dbReference type="EMBL" id="JAVDTI010000001">
    <property type="protein sequence ID" value="MDR6804564.1"/>
    <property type="molecule type" value="Genomic_DNA"/>
</dbReference>
<protein>
    <recommendedName>
        <fullName evidence="4">Transposase DDE domain-containing protein</fullName>
    </recommendedName>
</protein>